<feature type="coiled-coil region" evidence="2">
    <location>
        <begin position="59"/>
        <end position="86"/>
    </location>
</feature>
<evidence type="ECO:0000256" key="1">
    <source>
        <dbReference type="ARBA" id="ARBA00043985"/>
    </source>
</evidence>
<comment type="caution">
    <text evidence="3">The sequence shown here is derived from an EMBL/GenBank/DDBJ whole genome shotgun (WGS) entry which is preliminary data.</text>
</comment>
<evidence type="ECO:0000256" key="2">
    <source>
        <dbReference type="SAM" id="Coils"/>
    </source>
</evidence>
<dbReference type="PATRIC" id="fig|1117108.3.peg.1194"/>
<dbReference type="Pfam" id="PF04012">
    <property type="entry name" value="PspA_IM30"/>
    <property type="match status" value="1"/>
</dbReference>
<dbReference type="PANTHER" id="PTHR31088:SF6">
    <property type="entry name" value="PHAGE SHOCK PROTEIN A"/>
    <property type="match status" value="1"/>
</dbReference>
<protein>
    <submittedName>
        <fullName evidence="3">Phage shock protein A, PspA</fullName>
    </submittedName>
</protein>
<sequence>MEGSIIEILSRVKELISININSLLQKSEDPEKIIDDYMRMLSSNLGKVKAETASVVAAEQRAKRALDECTAEIEKLQRYAEKSAADGNEAGARAFLEKKAVHSEKLQQLQTAYDMAASNASQMKQLQDKLVSDIGELEAWRAALKGKLAAAQAQERLNASSSIHGDQASAFDAMEDKVNRAYDEAMALAELRGGKKDDLDELFEQLKKEKN</sequence>
<dbReference type="PANTHER" id="PTHR31088">
    <property type="entry name" value="MEMBRANE-ASSOCIATED PROTEIN VIPP1, CHLOROPLASTIC"/>
    <property type="match status" value="1"/>
</dbReference>
<dbReference type="AlphaFoldDB" id="S9SU36"/>
<proteinExistence type="inferred from homology"/>
<dbReference type="EMBL" id="ATMT01000020">
    <property type="protein sequence ID" value="EPY08199.1"/>
    <property type="molecule type" value="Genomic_DNA"/>
</dbReference>
<keyword evidence="2" id="KW-0175">Coiled coil</keyword>
<gene>
    <name evidence="3" type="ORF">PAALTS15_05708</name>
</gene>
<organism evidence="3 4">
    <name type="scientific">Paenibacillus alvei TS-15</name>
    <dbReference type="NCBI Taxonomy" id="1117108"/>
    <lineage>
        <taxon>Bacteria</taxon>
        <taxon>Bacillati</taxon>
        <taxon>Bacillota</taxon>
        <taxon>Bacilli</taxon>
        <taxon>Bacillales</taxon>
        <taxon>Paenibacillaceae</taxon>
        <taxon>Paenibacillus</taxon>
    </lineage>
</organism>
<comment type="similarity">
    <text evidence="1">Belongs to the PspA/Vipp/IM30 family.</text>
</comment>
<accession>S9SU36</accession>
<dbReference type="Proteomes" id="UP000015344">
    <property type="component" value="Unassembled WGS sequence"/>
</dbReference>
<reference evidence="3 4" key="1">
    <citation type="submission" date="2013-05" db="EMBL/GenBank/DDBJ databases">
        <authorList>
            <person name="Strain E.A."/>
            <person name="Brown E."/>
            <person name="Allard M.W."/>
            <person name="Luo Y.L."/>
        </authorList>
    </citation>
    <scope>NUCLEOTIDE SEQUENCE [LARGE SCALE GENOMIC DNA]</scope>
    <source>
        <strain evidence="3 4">TS-15</strain>
    </source>
</reference>
<name>S9SU36_PAEAL</name>
<evidence type="ECO:0000313" key="3">
    <source>
        <dbReference type="EMBL" id="EPY08199.1"/>
    </source>
</evidence>
<evidence type="ECO:0000313" key="4">
    <source>
        <dbReference type="Proteomes" id="UP000015344"/>
    </source>
</evidence>
<dbReference type="eggNOG" id="COG1842">
    <property type="taxonomic scope" value="Bacteria"/>
</dbReference>
<dbReference type="InterPro" id="IPR007157">
    <property type="entry name" value="PspA_VIPP1"/>
</dbReference>